<dbReference type="Pfam" id="PF04480">
    <property type="entry name" value="DUF559"/>
    <property type="match status" value="1"/>
</dbReference>
<dbReference type="InterPro" id="IPR011335">
    <property type="entry name" value="Restrct_endonuc-II-like"/>
</dbReference>
<evidence type="ECO:0000313" key="2">
    <source>
        <dbReference type="EMBL" id="SKA93586.1"/>
    </source>
</evidence>
<proteinExistence type="predicted"/>
<gene>
    <name evidence="2" type="ORF">SAMN06295879_1736</name>
</gene>
<dbReference type="Gene3D" id="3.40.960.10">
    <property type="entry name" value="VSR Endonuclease"/>
    <property type="match status" value="1"/>
</dbReference>
<evidence type="ECO:0000259" key="1">
    <source>
        <dbReference type="Pfam" id="PF04480"/>
    </source>
</evidence>
<dbReference type="EMBL" id="FUYG01000004">
    <property type="protein sequence ID" value="SKA93586.1"/>
    <property type="molecule type" value="Genomic_DNA"/>
</dbReference>
<reference evidence="3" key="1">
    <citation type="submission" date="2017-02" db="EMBL/GenBank/DDBJ databases">
        <authorList>
            <person name="Varghese N."/>
            <person name="Submissions S."/>
        </authorList>
    </citation>
    <scope>NUCLEOTIDE SEQUENCE [LARGE SCALE GENOMIC DNA]</scope>
    <source>
        <strain evidence="3">VKM Ac-2052</strain>
    </source>
</reference>
<name>A0A1T4XVL3_9MICO</name>
<sequence length="339" mass="37706">MRADPTDKNCTLDTRGSGELGITSAGPWRHWHHRRVNRRAELPSGLDGRAFSVRDALDLGVSPGRLRRRDLAAPFHGVRMPAVVGSPDLWSRCRAYAARMPCGQFYSHVTAAALNGIPLPSRFDVGSLHVSAFLPQQSPRAAGTVGHRLRPGSVDTGFLRRLPVVSLLDAWCQCATFLSVDELIIAGDHIVGGRYPQKSLEQLQHAAQSHAGARGIRTLKHALEWVRPGAESPKETELRLLLVRGGLPEPELNVDVFGKSGRFIGRGDLVYRGHKVLVEYDGSQHADDRRQFRRDVDRLEDFAADDWRVVRVLKEHMNADRADIVTRVRNALTSQGWRP</sequence>
<organism evidence="2 3">
    <name type="scientific">Agreia bicolorata</name>
    <dbReference type="NCBI Taxonomy" id="110935"/>
    <lineage>
        <taxon>Bacteria</taxon>
        <taxon>Bacillati</taxon>
        <taxon>Actinomycetota</taxon>
        <taxon>Actinomycetes</taxon>
        <taxon>Micrococcales</taxon>
        <taxon>Microbacteriaceae</taxon>
        <taxon>Agreia</taxon>
    </lineage>
</organism>
<dbReference type="SUPFAM" id="SSF52980">
    <property type="entry name" value="Restriction endonuclease-like"/>
    <property type="match status" value="1"/>
</dbReference>
<protein>
    <recommendedName>
        <fullName evidence="1">DUF559 domain-containing protein</fullName>
    </recommendedName>
</protein>
<dbReference type="InterPro" id="IPR007569">
    <property type="entry name" value="DUF559"/>
</dbReference>
<dbReference type="Proteomes" id="UP000189735">
    <property type="component" value="Unassembled WGS sequence"/>
</dbReference>
<feature type="domain" description="DUF559" evidence="1">
    <location>
        <begin position="268"/>
        <end position="332"/>
    </location>
</feature>
<accession>A0A1T4XVL3</accession>
<dbReference type="AlphaFoldDB" id="A0A1T4XVL3"/>
<evidence type="ECO:0000313" key="3">
    <source>
        <dbReference type="Proteomes" id="UP000189735"/>
    </source>
</evidence>